<dbReference type="Pfam" id="PF19314">
    <property type="entry name" value="DUF5917"/>
    <property type="match status" value="1"/>
</dbReference>
<evidence type="ECO:0000313" key="4">
    <source>
        <dbReference type="EMBL" id="CAG7655380.1"/>
    </source>
</evidence>
<comment type="caution">
    <text evidence="4">The sequence shown here is derived from an EMBL/GenBank/DDBJ whole genome shotgun (WGS) entry which is preliminary data.</text>
</comment>
<feature type="domain" description="FHF complex subunit HOOK-interacting protein C-terminal" evidence="3">
    <location>
        <begin position="627"/>
        <end position="707"/>
    </location>
</feature>
<evidence type="ECO:0000313" key="5">
    <source>
        <dbReference type="Proteomes" id="UP000708208"/>
    </source>
</evidence>
<feature type="region of interest" description="Disordered" evidence="2">
    <location>
        <begin position="468"/>
        <end position="494"/>
    </location>
</feature>
<name>A0A8J2NIW6_9HEXA</name>
<evidence type="ECO:0000259" key="3">
    <source>
        <dbReference type="Pfam" id="PF19314"/>
    </source>
</evidence>
<accession>A0A8J2NIW6</accession>
<organism evidence="4 5">
    <name type="scientific">Allacma fusca</name>
    <dbReference type="NCBI Taxonomy" id="39272"/>
    <lineage>
        <taxon>Eukaryota</taxon>
        <taxon>Metazoa</taxon>
        <taxon>Ecdysozoa</taxon>
        <taxon>Arthropoda</taxon>
        <taxon>Hexapoda</taxon>
        <taxon>Collembola</taxon>
        <taxon>Symphypleona</taxon>
        <taxon>Sminthuridae</taxon>
        <taxon>Allacma</taxon>
    </lineage>
</organism>
<dbReference type="InterPro" id="IPR045669">
    <property type="entry name" value="FHIP_C"/>
</dbReference>
<dbReference type="PANTHER" id="PTHR21705:SF11">
    <property type="entry name" value="FHIP FAMILY PROTEIN CG3558"/>
    <property type="match status" value="1"/>
</dbReference>
<gene>
    <name evidence="4" type="ORF">AFUS01_LOCUS911</name>
</gene>
<sequence length="849" mass="93910">MSSWLRNKLVIERKKMEPEATFSSFKNHWMQALDKIQTTEESLYSEAALAVISNLTQMIALLRVARDEAPEHSCKSFWIQNQCSDRVLNWLHDLKNKGLQLSREDDERLVMMLHALCELASRDGEILGYLRSNSDLGAIPWDGACSLASLLLEYSLGNELTLGETAKYSFILLIKLASRYPALERSLSQESGIGYTNLVISGLCACFAQLPTYAHGSSEQMRPFVQQLKFVDDISHAAPDRVATGIADCFSSAFLDAIIQPALIQDEGNHSLHKRHDPYVTSVYEEEAVVTRYLQTICELLTHPMLVQRLMNFVISMNSATFLQRLNHSNVSVTVSTLSLYNSLLNFYCEDFWFHVVLKYLLPQNHRMGQLRKTRVAEIDFHDSSIRFLRLIPKCIVEAIGPDKLTHHYGQYLSSESRRLASLDSIGLGFLTPTATPTKESDFSTNATLSTNSNPVYPKWKLKYDGTDDITSPNTSPKNAPVLLNGDGRDSDSNSLNLESGNFSLANIKAESKGSELLTAVVTKQKDPLGVSDSSDGAVFTTVSLLQSGVDDLSSIGLSEQSFDSCGSSDANQHVNITNDKISHDFGALSNDGGAPSEFDTSSGSDGYLNMSNGRPSKGIETSASFGPFLDCLLHHLANMTVLDPDVILMVTEILSLIAASRIPLVNSLFLDPTLIIQPSYPSFASLLNRIQAEFDQCLSSHPQVIQEVWTLMTRERKISNSSMSSYTSNFDDSVSINSYRSTGSVTDNIRRKMISGASIAAKGFSLLGFNKPPNNSNASLQASLQESQESLQPLGGQGYMYTNYQNRAQSPPQISSDPTRVMATRAIFFTHWLLELAAISQQLCWKRT</sequence>
<proteinExistence type="inferred from homology"/>
<feature type="compositionally biased region" description="Polar residues" evidence="2">
    <location>
        <begin position="599"/>
        <end position="614"/>
    </location>
</feature>
<comment type="similarity">
    <text evidence="1">Belongs to the FHIP family.</text>
</comment>
<dbReference type="InterPro" id="IPR019384">
    <property type="entry name" value="FHIP"/>
</dbReference>
<protein>
    <recommendedName>
        <fullName evidence="3">FHF complex subunit HOOK-interacting protein C-terminal domain-containing protein</fullName>
    </recommendedName>
</protein>
<dbReference type="OrthoDB" id="6287422at2759"/>
<keyword evidence="5" id="KW-1185">Reference proteome</keyword>
<feature type="compositionally biased region" description="Polar residues" evidence="2">
    <location>
        <begin position="469"/>
        <end position="478"/>
    </location>
</feature>
<feature type="region of interest" description="Disordered" evidence="2">
    <location>
        <begin position="593"/>
        <end position="614"/>
    </location>
</feature>
<evidence type="ECO:0000256" key="1">
    <source>
        <dbReference type="ARBA" id="ARBA00024336"/>
    </source>
</evidence>
<reference evidence="4" key="1">
    <citation type="submission" date="2021-06" db="EMBL/GenBank/DDBJ databases">
        <authorList>
            <person name="Hodson N. C."/>
            <person name="Mongue J. A."/>
            <person name="Jaron S. K."/>
        </authorList>
    </citation>
    <scope>NUCLEOTIDE SEQUENCE</scope>
</reference>
<dbReference type="EMBL" id="CAJVCH010004913">
    <property type="protein sequence ID" value="CAG7655380.1"/>
    <property type="molecule type" value="Genomic_DNA"/>
</dbReference>
<dbReference type="AlphaFoldDB" id="A0A8J2NIW6"/>
<dbReference type="Proteomes" id="UP000708208">
    <property type="component" value="Unassembled WGS sequence"/>
</dbReference>
<dbReference type="Pfam" id="PF10257">
    <property type="entry name" value="RAI16-like"/>
    <property type="match status" value="1"/>
</dbReference>
<evidence type="ECO:0000256" key="2">
    <source>
        <dbReference type="SAM" id="MobiDB-lite"/>
    </source>
</evidence>
<dbReference type="PANTHER" id="PTHR21705">
    <property type="entry name" value="RAI16 PROTEIN-RELATED"/>
    <property type="match status" value="1"/>
</dbReference>